<dbReference type="InterPro" id="IPR046341">
    <property type="entry name" value="SET_dom_sf"/>
</dbReference>
<dbReference type="PROSITE" id="PS50865">
    <property type="entry name" value="ZF_MYND_2"/>
    <property type="match status" value="1"/>
</dbReference>
<feature type="domain" description="MYND-type" evidence="5">
    <location>
        <begin position="20"/>
        <end position="56"/>
    </location>
</feature>
<dbReference type="CDD" id="cd20071">
    <property type="entry name" value="SET_SMYD"/>
    <property type="match status" value="1"/>
</dbReference>
<dbReference type="GeneID" id="105359719"/>
<dbReference type="Gene3D" id="1.10.220.160">
    <property type="match status" value="1"/>
</dbReference>
<protein>
    <submittedName>
        <fullName evidence="7">Protein msta, isoform B-like</fullName>
    </submittedName>
</protein>
<dbReference type="Gene3D" id="6.10.140.2220">
    <property type="match status" value="2"/>
</dbReference>
<dbReference type="PANTHER" id="PTHR46455:SF2">
    <property type="entry name" value="AT24727P"/>
    <property type="match status" value="1"/>
</dbReference>
<dbReference type="AlphaFoldDB" id="A0AAJ6VLS4"/>
<gene>
    <name evidence="7" type="primary">LOC105359719</name>
</gene>
<dbReference type="GO" id="GO:0008757">
    <property type="term" value="F:S-adenosylmethionine-dependent methyltransferase activity"/>
    <property type="evidence" value="ECO:0007669"/>
    <property type="project" value="UniProtKB-ARBA"/>
</dbReference>
<dbReference type="InterPro" id="IPR053010">
    <property type="entry name" value="SET_SmydA-8"/>
</dbReference>
<evidence type="ECO:0000256" key="4">
    <source>
        <dbReference type="PROSITE-ProRule" id="PRU00134"/>
    </source>
</evidence>
<keyword evidence="1" id="KW-0479">Metal-binding</keyword>
<dbReference type="Pfam" id="PF01753">
    <property type="entry name" value="zf-MYND"/>
    <property type="match status" value="1"/>
</dbReference>
<evidence type="ECO:0000259" key="5">
    <source>
        <dbReference type="PROSITE" id="PS50865"/>
    </source>
</evidence>
<dbReference type="SUPFAM" id="SSF82199">
    <property type="entry name" value="SET domain"/>
    <property type="match status" value="1"/>
</dbReference>
<reference evidence="7" key="1">
    <citation type="submission" date="2025-08" db="UniProtKB">
        <authorList>
            <consortium name="RefSeq"/>
        </authorList>
    </citation>
    <scope>IDENTIFICATION</scope>
</reference>
<dbReference type="PROSITE" id="PS01360">
    <property type="entry name" value="ZF_MYND_1"/>
    <property type="match status" value="1"/>
</dbReference>
<dbReference type="CTD" id="35538"/>
<dbReference type="Gene3D" id="2.170.270.10">
    <property type="entry name" value="SET domain"/>
    <property type="match status" value="1"/>
</dbReference>
<keyword evidence="3" id="KW-0862">Zinc</keyword>
<evidence type="ECO:0000256" key="2">
    <source>
        <dbReference type="ARBA" id="ARBA00022771"/>
    </source>
</evidence>
<dbReference type="InterPro" id="IPR001214">
    <property type="entry name" value="SET_dom"/>
</dbReference>
<dbReference type="Pfam" id="PF00856">
    <property type="entry name" value="SET"/>
    <property type="match status" value="1"/>
</dbReference>
<dbReference type="GO" id="GO:0008270">
    <property type="term" value="F:zinc ion binding"/>
    <property type="evidence" value="ECO:0007669"/>
    <property type="project" value="UniProtKB-KW"/>
</dbReference>
<accession>A0AAJ6VLS4</accession>
<proteinExistence type="predicted"/>
<name>A0AAJ6VLS4_9HYME</name>
<keyword evidence="6" id="KW-1185">Reference proteome</keyword>
<dbReference type="GO" id="GO:0008170">
    <property type="term" value="F:N-methyltransferase activity"/>
    <property type="evidence" value="ECO:0007669"/>
    <property type="project" value="UniProtKB-ARBA"/>
</dbReference>
<dbReference type="PANTHER" id="PTHR46455">
    <property type="entry name" value="SET AND MYND DOMAIN CONTAINING, ARTHROPOD-SPECIFIC, MEMBER 4, ISOFORM A"/>
    <property type="match status" value="1"/>
</dbReference>
<dbReference type="RefSeq" id="XP_011494674.1">
    <property type="nucleotide sequence ID" value="XM_011496372.1"/>
</dbReference>
<evidence type="ECO:0000313" key="6">
    <source>
        <dbReference type="Proteomes" id="UP000695007"/>
    </source>
</evidence>
<evidence type="ECO:0000256" key="3">
    <source>
        <dbReference type="ARBA" id="ARBA00022833"/>
    </source>
</evidence>
<dbReference type="InterPro" id="IPR002893">
    <property type="entry name" value="Znf_MYND"/>
</dbReference>
<dbReference type="KEGG" id="csol:105359719"/>
<evidence type="ECO:0000256" key="1">
    <source>
        <dbReference type="ARBA" id="ARBA00022723"/>
    </source>
</evidence>
<keyword evidence="2 4" id="KW-0863">Zinc-finger</keyword>
<dbReference type="Proteomes" id="UP000695007">
    <property type="component" value="Unplaced"/>
</dbReference>
<dbReference type="GO" id="GO:0008276">
    <property type="term" value="F:protein methyltransferase activity"/>
    <property type="evidence" value="ECO:0007669"/>
    <property type="project" value="UniProtKB-ARBA"/>
</dbReference>
<sequence>MPYVPGKQTTTMSEVFEGSCAVCGNAARTRCSRCKAVFYCGRKHQRSDWPRHKSACGVYEIHDNEYLGRHILASRDIATEEVIFSEVPLVWGPLPHTNERICVGCGNKNALYKCPDCGWPACSSTCKGLAGVVHVTECSILKKAQLSPRCGYLLILRTLLLRERDPMSWRLINKLQSHEAKRGPDTEVYEEVETIIRYFNPILCGDSETRKILPNVCGLIDVNALETNPPEGCSAIYETSCLLEHRCIANTRHTFTLDSDGRPRISVVAVKPIKKGEHISTTYTHVLWSTRLRQEHLLMTKYFTCHCERCADPTELGSNLGTLKCICKNGFVTSSDPLEPDADWACDACPGVLSSAEVAQLTNRLAEEVEAAMTVPVKDIMVDLLRRLTVLLHPCHQYCITIGHSLIQLLSKDDPQKVELCQRMLDTIAIVDPHKTRLTLYHAIALRELSMCPHQDKNDLLIRAMEVLQYEPVNSPGEILANIIFSEA</sequence>
<organism evidence="6 7">
    <name type="scientific">Ceratosolen solmsi marchali</name>
    <dbReference type="NCBI Taxonomy" id="326594"/>
    <lineage>
        <taxon>Eukaryota</taxon>
        <taxon>Metazoa</taxon>
        <taxon>Ecdysozoa</taxon>
        <taxon>Arthropoda</taxon>
        <taxon>Hexapoda</taxon>
        <taxon>Insecta</taxon>
        <taxon>Pterygota</taxon>
        <taxon>Neoptera</taxon>
        <taxon>Endopterygota</taxon>
        <taxon>Hymenoptera</taxon>
        <taxon>Apocrita</taxon>
        <taxon>Proctotrupomorpha</taxon>
        <taxon>Chalcidoidea</taxon>
        <taxon>Agaonidae</taxon>
        <taxon>Agaoninae</taxon>
        <taxon>Ceratosolen</taxon>
    </lineage>
</organism>
<dbReference type="SUPFAM" id="SSF144232">
    <property type="entry name" value="HIT/MYND zinc finger-like"/>
    <property type="match status" value="2"/>
</dbReference>
<evidence type="ECO:0000313" key="7">
    <source>
        <dbReference type="RefSeq" id="XP_011494674.1"/>
    </source>
</evidence>